<feature type="signal peptide" evidence="7">
    <location>
        <begin position="1"/>
        <end position="23"/>
    </location>
</feature>
<keyword evidence="5" id="KW-0411">Iron-sulfur</keyword>
<dbReference type="Gene3D" id="3.50.50.60">
    <property type="entry name" value="FAD/NAD(P)-binding domain"/>
    <property type="match status" value="2"/>
</dbReference>
<evidence type="ECO:0000256" key="3">
    <source>
        <dbReference type="ARBA" id="ARBA00023002"/>
    </source>
</evidence>
<evidence type="ECO:0000256" key="7">
    <source>
        <dbReference type="SAM" id="SignalP"/>
    </source>
</evidence>
<dbReference type="PROSITE" id="PS51257">
    <property type="entry name" value="PROKAR_LIPOPROTEIN"/>
    <property type="match status" value="1"/>
</dbReference>
<dbReference type="Proteomes" id="UP000031967">
    <property type="component" value="Unassembled WGS sequence"/>
</dbReference>
<comment type="caution">
    <text evidence="8">The sequence shown here is derived from an EMBL/GenBank/DDBJ whole genome shotgun (WGS) entry which is preliminary data.</text>
</comment>
<dbReference type="InterPro" id="IPR039650">
    <property type="entry name" value="HdrA-like"/>
</dbReference>
<evidence type="ECO:0000256" key="4">
    <source>
        <dbReference type="ARBA" id="ARBA00023004"/>
    </source>
</evidence>
<dbReference type="Pfam" id="PF12831">
    <property type="entry name" value="FAD_oxidored"/>
    <property type="match status" value="3"/>
</dbReference>
<name>A0ABR5AK23_9BACL</name>
<dbReference type="PANTHER" id="PTHR43498">
    <property type="entry name" value="FERREDOXIN:COB-COM HETERODISULFIDE REDUCTASE SUBUNIT A"/>
    <property type="match status" value="1"/>
</dbReference>
<dbReference type="SUPFAM" id="SSF53850">
    <property type="entry name" value="Periplasmic binding protein-like II"/>
    <property type="match status" value="1"/>
</dbReference>
<keyword evidence="4" id="KW-0408">Iron</keyword>
<evidence type="ECO:0000256" key="2">
    <source>
        <dbReference type="ARBA" id="ARBA00022723"/>
    </source>
</evidence>
<keyword evidence="3" id="KW-0560">Oxidoreductase</keyword>
<protein>
    <recommendedName>
        <fullName evidence="10">FAD-dependent oxidoreductase</fullName>
    </recommendedName>
</protein>
<organism evidence="8 9">
    <name type="scientific">Gordoniibacillus kamchatkensis</name>
    <dbReference type="NCBI Taxonomy" id="1590651"/>
    <lineage>
        <taxon>Bacteria</taxon>
        <taxon>Bacillati</taxon>
        <taxon>Bacillota</taxon>
        <taxon>Bacilli</taxon>
        <taxon>Bacillales</taxon>
        <taxon>Paenibacillaceae</taxon>
        <taxon>Gordoniibacillus</taxon>
    </lineage>
</organism>
<keyword evidence="7" id="KW-0732">Signal</keyword>
<gene>
    <name evidence="8" type="ORF">SD70_06960</name>
</gene>
<reference evidence="8 9" key="1">
    <citation type="submission" date="2014-12" db="EMBL/GenBank/DDBJ databases">
        <title>Draft genome sequence of Paenibacillus kamchatkensis strain B-2647.</title>
        <authorList>
            <person name="Karlyshev A.V."/>
            <person name="Kudryashova E.B."/>
        </authorList>
    </citation>
    <scope>NUCLEOTIDE SEQUENCE [LARGE SCALE GENOMIC DNA]</scope>
    <source>
        <strain evidence="8 9">VKM B-2647</strain>
    </source>
</reference>
<dbReference type="EMBL" id="JXAK01000009">
    <property type="protein sequence ID" value="KIL41387.1"/>
    <property type="molecule type" value="Genomic_DNA"/>
</dbReference>
<dbReference type="Gene3D" id="3.40.190.10">
    <property type="entry name" value="Periplasmic binding protein-like II"/>
    <property type="match status" value="2"/>
</dbReference>
<evidence type="ECO:0000256" key="5">
    <source>
        <dbReference type="ARBA" id="ARBA00023014"/>
    </source>
</evidence>
<evidence type="ECO:0000313" key="8">
    <source>
        <dbReference type="EMBL" id="KIL41387.1"/>
    </source>
</evidence>
<feature type="compositionally biased region" description="Low complexity" evidence="6">
    <location>
        <begin position="31"/>
        <end position="47"/>
    </location>
</feature>
<evidence type="ECO:0000256" key="6">
    <source>
        <dbReference type="SAM" id="MobiDB-lite"/>
    </source>
</evidence>
<feature type="region of interest" description="Disordered" evidence="6">
    <location>
        <begin position="27"/>
        <end position="48"/>
    </location>
</feature>
<evidence type="ECO:0000313" key="9">
    <source>
        <dbReference type="Proteomes" id="UP000031967"/>
    </source>
</evidence>
<accession>A0ABR5AK23</accession>
<dbReference type="PANTHER" id="PTHR43498:SF1">
    <property type="entry name" value="COB--COM HETERODISULFIDE REDUCTASE IRON-SULFUR SUBUNIT A"/>
    <property type="match status" value="1"/>
</dbReference>
<keyword evidence="1" id="KW-0004">4Fe-4S</keyword>
<dbReference type="Gene3D" id="1.25.10.10">
    <property type="entry name" value="Leucine-rich Repeat Variant"/>
    <property type="match status" value="1"/>
</dbReference>
<evidence type="ECO:0008006" key="10">
    <source>
        <dbReference type="Google" id="ProtNLM"/>
    </source>
</evidence>
<sequence>MRGMKRWTARAATMAIATSLALTGCGGGGQKAAPGGPAAAPQPGPAANSGKLNAQLKFLSYQDNFDPATDYERQLIKDVLGVDIVPSMGNEDDKVNLVLSSGQDYDMISMNNRNLLAMYAKNQAIQPLNQLIDQYGPNLKKAFSKEQWDMVSSGGNIYAIPTFNYEAVTDGIVIRKDWLDKLNLPLPTTPNELYTALKAFKDKDPGGVGKDKVIPFSFSAGDPGHQLNISGLAEAFGLSRGPADFVIKNGNIEAGVDQPGAKAYMTYLNKLNNEGLLDPDAAASKHAKIVEKVGAGLVGAAALSCWDSAALKALKEKDPKAELVFLPPLKDENGKQAIAGTGGLYSFVIVPKASKKAAEVVQYANAFLDPRNYTKLILGEENVTYKVEGGKYYPIFPEFNKLNKGRWFYPVNDSKMYTPLFGARARKEKEMGELWDDINAKSLKFMYTPVINNAPVVEAEQKSGQALRNLVHERLIKMMLDSGELAKFDEFVQNVEKQRRRRSDGRLQQMVPIDEVSSNWYGSENGGRTAVPLPILRTLPAKDGMNMYCTIPAGELPVLFEADAAVIGGSLAGVACALRLAKAGKHTVLVEQRTYLGREITAALRPWLELEAESGQEPLPEALRACVVVGGGETAGEVPLDPDVLKRTLEDLLIEHQVNFLYATAAVGIVETGGRASGVAIANKSGRQAIRCRTVVDMTETAITSLLCGEAADGYRYGPTARYSRTLEFTDVEDRDVSEPWSVPVAEELGIAGNLVRLHRGCRGAGHVLAEYELELPSGNGLHADRERETAARHTGMRLAAYLIRNEAAFRRAFLAASSYELHGPFPLQPSPPGAAAAQFDLDRYETRVPGVFCFGKDLVVRGDTTLLDPVRAYAFGDLAGEKLLPHVGGGPFPVDNREGSLVQSAISDACADAPDAFVPSLTGSDTGTPAMFVGDQTVPLREQVDVLVAGGGSSGASASITAAREGMRTMLLELNPGLGGTGTFGGVDSYWFGRRTGFAARITESVLTVQQELQYKGHKWNIEAKMYALLREAESAGVQWVLNAITFGALKKGDRVCGAVAATRWGPIAVVAKAVIDATGDGDIAAFAGADYVYGSEKDRTVMWYSLAQFKAPGRTQNNFTSMVDVSDALDYTRAIVAGRRRGASCHDHGIYVATRESRHIRGDVTMTLSDQLLYRRWPDAVNVHFSNHDVKGVSGADWVNVGLIPPNLEIEIPYRMLLPQGLEGIMVAGKAISATHDALPAIRMQSDLENLGAVAALAAAMAVRSGTVPRSIDVKALQARAAQEGLIDRTVVTRKLASIQYSDEQLERLADSIEADRPLYDYANMRMNETYRHPIPFAEICSAGERIVPVLVRALGSAGGAKKIRLAQALSMLGSQAGVPTLVETLMNELNGNSLPVRTAEIMYVQLPPDHGAMPDAAYLLYSLAQAADPRSVPVWERVAALLNPGEDDFKDSHKGIYYYIDAICQGAERLGDAAALPVLRQLHMLPLLNGQQQAIGAQPDYFKERRAMLELALGRAMARCGGKEGYDVLIAYLSDNRTLLAKSALLELRRISGLSYGRQPERWQLWLEEQKPYLRTYPFCMRLDMEEDSSRLLRREL</sequence>
<evidence type="ECO:0000256" key="1">
    <source>
        <dbReference type="ARBA" id="ARBA00022485"/>
    </source>
</evidence>
<dbReference type="InterPro" id="IPR036188">
    <property type="entry name" value="FAD/NAD-bd_sf"/>
</dbReference>
<keyword evidence="2" id="KW-0479">Metal-binding</keyword>
<dbReference type="RefSeq" id="WP_041046899.1">
    <property type="nucleotide sequence ID" value="NZ_JXAK01000009.1"/>
</dbReference>
<proteinExistence type="predicted"/>
<feature type="chain" id="PRO_5045558031" description="FAD-dependent oxidoreductase" evidence="7">
    <location>
        <begin position="24"/>
        <end position="1600"/>
    </location>
</feature>
<dbReference type="InterPro" id="IPR011989">
    <property type="entry name" value="ARM-like"/>
</dbReference>
<dbReference type="SUPFAM" id="SSF51905">
    <property type="entry name" value="FAD/NAD(P)-binding domain"/>
    <property type="match status" value="2"/>
</dbReference>
<keyword evidence="9" id="KW-1185">Reference proteome</keyword>